<dbReference type="SUPFAM" id="SSF52833">
    <property type="entry name" value="Thioredoxin-like"/>
    <property type="match status" value="1"/>
</dbReference>
<dbReference type="OrthoDB" id="8991911at2"/>
<gene>
    <name evidence="3" type="ORF">SAMN02982985_05017</name>
</gene>
<feature type="transmembrane region" description="Helical" evidence="1">
    <location>
        <begin position="12"/>
        <end position="33"/>
    </location>
</feature>
<keyword evidence="4" id="KW-1185">Reference proteome</keyword>
<dbReference type="PROSITE" id="PS51354">
    <property type="entry name" value="GLUTAREDOXIN_2"/>
    <property type="match status" value="1"/>
</dbReference>
<dbReference type="Proteomes" id="UP000199470">
    <property type="component" value="Unassembled WGS sequence"/>
</dbReference>
<dbReference type="PANTHER" id="PTHR34386:SF1">
    <property type="entry name" value="GLUTAREDOXIN-LIKE PROTEIN NRDH"/>
    <property type="match status" value="1"/>
</dbReference>
<evidence type="ECO:0000259" key="2">
    <source>
        <dbReference type="Pfam" id="PF00462"/>
    </source>
</evidence>
<evidence type="ECO:0000313" key="3">
    <source>
        <dbReference type="EMBL" id="SFM70884.1"/>
    </source>
</evidence>
<dbReference type="RefSeq" id="WP_093390438.1">
    <property type="nucleotide sequence ID" value="NZ_FOTW01000029.1"/>
</dbReference>
<dbReference type="InterPro" id="IPR002109">
    <property type="entry name" value="Glutaredoxin"/>
</dbReference>
<evidence type="ECO:0000313" key="4">
    <source>
        <dbReference type="Proteomes" id="UP000199470"/>
    </source>
</evidence>
<accession>A0A1I4T2C2</accession>
<name>A0A1I4T2C2_9BURK</name>
<dbReference type="PANTHER" id="PTHR34386">
    <property type="entry name" value="GLUTAREDOXIN"/>
    <property type="match status" value="1"/>
</dbReference>
<sequence length="131" mass="14383">MLIQKLKQTVSYLLVLGAGLGAGYVAVHAPQWLKSPYTEGNYAAYFPDAKTQVVVYGTKHCPYCAKTRDYLRGQNIAFADFDIEDSSKAREEFKRLDGEGVPVILIGNRRIAGFNQAAIEDALKRASKPGA</sequence>
<dbReference type="Pfam" id="PF00462">
    <property type="entry name" value="Glutaredoxin"/>
    <property type="match status" value="1"/>
</dbReference>
<keyword evidence="1" id="KW-1133">Transmembrane helix</keyword>
<organism evidence="3 4">
    <name type="scientific">Rugamonas rubra</name>
    <dbReference type="NCBI Taxonomy" id="758825"/>
    <lineage>
        <taxon>Bacteria</taxon>
        <taxon>Pseudomonadati</taxon>
        <taxon>Pseudomonadota</taxon>
        <taxon>Betaproteobacteria</taxon>
        <taxon>Burkholderiales</taxon>
        <taxon>Oxalobacteraceae</taxon>
        <taxon>Telluria group</taxon>
        <taxon>Rugamonas</taxon>
    </lineage>
</organism>
<protein>
    <submittedName>
        <fullName evidence="3">Glutaredoxin</fullName>
    </submittedName>
</protein>
<feature type="domain" description="Glutaredoxin" evidence="2">
    <location>
        <begin position="53"/>
        <end position="111"/>
    </location>
</feature>
<dbReference type="AlphaFoldDB" id="A0A1I4T2C2"/>
<reference evidence="3 4" key="1">
    <citation type="submission" date="2016-10" db="EMBL/GenBank/DDBJ databases">
        <authorList>
            <person name="de Groot N.N."/>
        </authorList>
    </citation>
    <scope>NUCLEOTIDE SEQUENCE [LARGE SCALE GENOMIC DNA]</scope>
    <source>
        <strain evidence="3 4">ATCC 43154</strain>
    </source>
</reference>
<keyword evidence="1" id="KW-0812">Transmembrane</keyword>
<dbReference type="InterPro" id="IPR051548">
    <property type="entry name" value="Grx-like_ET"/>
</dbReference>
<dbReference type="EMBL" id="FOTW01000029">
    <property type="protein sequence ID" value="SFM70884.1"/>
    <property type="molecule type" value="Genomic_DNA"/>
</dbReference>
<dbReference type="PROSITE" id="PS00195">
    <property type="entry name" value="GLUTAREDOXIN_1"/>
    <property type="match status" value="1"/>
</dbReference>
<dbReference type="InterPro" id="IPR011767">
    <property type="entry name" value="GLR_AS"/>
</dbReference>
<dbReference type="GO" id="GO:0045454">
    <property type="term" value="P:cell redox homeostasis"/>
    <property type="evidence" value="ECO:0007669"/>
    <property type="project" value="TreeGrafter"/>
</dbReference>
<dbReference type="STRING" id="758825.SAMN02982985_05017"/>
<dbReference type="InterPro" id="IPR036249">
    <property type="entry name" value="Thioredoxin-like_sf"/>
</dbReference>
<dbReference type="CDD" id="cd02976">
    <property type="entry name" value="NrdH"/>
    <property type="match status" value="1"/>
</dbReference>
<proteinExistence type="predicted"/>
<evidence type="ECO:0000256" key="1">
    <source>
        <dbReference type="SAM" id="Phobius"/>
    </source>
</evidence>
<dbReference type="GO" id="GO:0009055">
    <property type="term" value="F:electron transfer activity"/>
    <property type="evidence" value="ECO:0007669"/>
    <property type="project" value="TreeGrafter"/>
</dbReference>
<dbReference type="Gene3D" id="3.40.30.10">
    <property type="entry name" value="Glutaredoxin"/>
    <property type="match status" value="1"/>
</dbReference>
<keyword evidence="1" id="KW-0472">Membrane</keyword>